<comment type="cofactor">
    <cofactor evidence="2">
        <name>Fe(2+)</name>
        <dbReference type="ChEBI" id="CHEBI:29033"/>
    </cofactor>
    <text evidence="2">Binds 1 Fe(2+) ion.</text>
</comment>
<dbReference type="EMBL" id="VGLS01000661">
    <property type="protein sequence ID" value="MBM3225707.1"/>
    <property type="molecule type" value="Genomic_DNA"/>
</dbReference>
<comment type="catalytic activity">
    <reaction evidence="2">
        <text>N-terminal N-formyl-L-methionyl-[peptide] + H2O = N-terminal L-methionyl-[peptide] + formate</text>
        <dbReference type="Rhea" id="RHEA:24420"/>
        <dbReference type="Rhea" id="RHEA-COMP:10639"/>
        <dbReference type="Rhea" id="RHEA-COMP:10640"/>
        <dbReference type="ChEBI" id="CHEBI:15377"/>
        <dbReference type="ChEBI" id="CHEBI:15740"/>
        <dbReference type="ChEBI" id="CHEBI:49298"/>
        <dbReference type="ChEBI" id="CHEBI:64731"/>
        <dbReference type="EC" id="3.5.1.88"/>
    </reaction>
</comment>
<dbReference type="Gene3D" id="3.90.45.10">
    <property type="entry name" value="Peptide deformylase"/>
    <property type="match status" value="1"/>
</dbReference>
<feature type="binding site" evidence="2">
    <location>
        <position position="135"/>
    </location>
    <ligand>
        <name>Fe cation</name>
        <dbReference type="ChEBI" id="CHEBI:24875"/>
    </ligand>
</feature>
<feature type="active site" evidence="2">
    <location>
        <position position="136"/>
    </location>
</feature>
<dbReference type="NCBIfam" id="TIGR00079">
    <property type="entry name" value="pept_deformyl"/>
    <property type="match status" value="1"/>
</dbReference>
<accession>A0A937W2Y8</accession>
<dbReference type="EC" id="3.5.1.88" evidence="2"/>
<dbReference type="CDD" id="cd00487">
    <property type="entry name" value="Pep_deformylase"/>
    <property type="match status" value="1"/>
</dbReference>
<comment type="function">
    <text evidence="2">Removes the formyl group from the N-terminal Met of newly synthesized proteins. Requires at least a dipeptide for an efficient rate of reaction. N-terminal L-methionine is a prerequisite for activity but the enzyme has broad specificity at other positions.</text>
</comment>
<dbReference type="GO" id="GO:0006412">
    <property type="term" value="P:translation"/>
    <property type="evidence" value="ECO:0007669"/>
    <property type="project" value="UniProtKB-UniRule"/>
</dbReference>
<gene>
    <name evidence="2 3" type="primary">def</name>
    <name evidence="3" type="ORF">FJZ47_18170</name>
</gene>
<evidence type="ECO:0000313" key="3">
    <source>
        <dbReference type="EMBL" id="MBM3225707.1"/>
    </source>
</evidence>
<evidence type="ECO:0000313" key="4">
    <source>
        <dbReference type="Proteomes" id="UP000712673"/>
    </source>
</evidence>
<dbReference type="Pfam" id="PF01327">
    <property type="entry name" value="Pep_deformylase"/>
    <property type="match status" value="1"/>
</dbReference>
<dbReference type="SUPFAM" id="SSF56420">
    <property type="entry name" value="Peptide deformylase"/>
    <property type="match status" value="1"/>
</dbReference>
<dbReference type="PRINTS" id="PR01576">
    <property type="entry name" value="PDEFORMYLASE"/>
</dbReference>
<sequence>MAVLPICAYPEAVLRRKAELVAAIDETIQRLIDDMIQTMYDAPGIGLAAPQVGVSLRLFVVDVTSGRDASGLMTFINPEIVHMEGRIQEDEGCLSLPGVYGPTPRATQVVLRGLDRAGEMVEITGEGLLARALQHEMDHLQGTLFFNRMGPAARDLVMRKFKRAQRQRH</sequence>
<dbReference type="PIRSF" id="PIRSF004749">
    <property type="entry name" value="Pep_def"/>
    <property type="match status" value="1"/>
</dbReference>
<dbReference type="GO" id="GO:0042586">
    <property type="term" value="F:peptide deformylase activity"/>
    <property type="evidence" value="ECO:0007669"/>
    <property type="project" value="UniProtKB-UniRule"/>
</dbReference>
<dbReference type="PANTHER" id="PTHR10458:SF22">
    <property type="entry name" value="PEPTIDE DEFORMYLASE"/>
    <property type="match status" value="1"/>
</dbReference>
<keyword evidence="2" id="KW-0479">Metal-binding</keyword>
<name>A0A937W2Y8_UNCTE</name>
<dbReference type="InterPro" id="IPR036821">
    <property type="entry name" value="Peptide_deformylase_sf"/>
</dbReference>
<keyword evidence="2" id="KW-0408">Iron</keyword>
<protein>
    <recommendedName>
        <fullName evidence="2">Peptide deformylase</fullName>
        <shortName evidence="2">PDF</shortName>
        <ecNumber evidence="2">3.5.1.88</ecNumber>
    </recommendedName>
    <alternativeName>
        <fullName evidence="2">Polypeptide deformylase</fullName>
    </alternativeName>
</protein>
<reference evidence="3" key="1">
    <citation type="submission" date="2019-03" db="EMBL/GenBank/DDBJ databases">
        <title>Lake Tanganyika Metagenome-Assembled Genomes (MAGs).</title>
        <authorList>
            <person name="Tran P."/>
        </authorList>
    </citation>
    <scope>NUCLEOTIDE SEQUENCE</scope>
    <source>
        <strain evidence="3">K_DeepCast_65m_m2_066</strain>
    </source>
</reference>
<comment type="caution">
    <text evidence="3">The sequence shown here is derived from an EMBL/GenBank/DDBJ whole genome shotgun (WGS) entry which is preliminary data.</text>
</comment>
<dbReference type="AlphaFoldDB" id="A0A937W2Y8"/>
<keyword evidence="2" id="KW-0648">Protein biosynthesis</keyword>
<feature type="binding site" evidence="2">
    <location>
        <position position="139"/>
    </location>
    <ligand>
        <name>Fe cation</name>
        <dbReference type="ChEBI" id="CHEBI:24875"/>
    </ligand>
</feature>
<feature type="binding site" evidence="2">
    <location>
        <position position="93"/>
    </location>
    <ligand>
        <name>Fe cation</name>
        <dbReference type="ChEBI" id="CHEBI:24875"/>
    </ligand>
</feature>
<dbReference type="PANTHER" id="PTHR10458">
    <property type="entry name" value="PEPTIDE DEFORMYLASE"/>
    <property type="match status" value="1"/>
</dbReference>
<evidence type="ECO:0000256" key="1">
    <source>
        <dbReference type="ARBA" id="ARBA00010759"/>
    </source>
</evidence>
<dbReference type="Proteomes" id="UP000712673">
    <property type="component" value="Unassembled WGS sequence"/>
</dbReference>
<dbReference type="GO" id="GO:0046872">
    <property type="term" value="F:metal ion binding"/>
    <property type="evidence" value="ECO:0007669"/>
    <property type="project" value="UniProtKB-KW"/>
</dbReference>
<dbReference type="InterPro" id="IPR023635">
    <property type="entry name" value="Peptide_deformylase"/>
</dbReference>
<keyword evidence="2 3" id="KW-0378">Hydrolase</keyword>
<dbReference type="HAMAP" id="MF_00163">
    <property type="entry name" value="Pep_deformylase"/>
    <property type="match status" value="1"/>
</dbReference>
<dbReference type="NCBIfam" id="NF001159">
    <property type="entry name" value="PRK00150.1-3"/>
    <property type="match status" value="1"/>
</dbReference>
<evidence type="ECO:0000256" key="2">
    <source>
        <dbReference type="HAMAP-Rule" id="MF_00163"/>
    </source>
</evidence>
<comment type="similarity">
    <text evidence="1 2">Belongs to the polypeptide deformylase family.</text>
</comment>
<organism evidence="3 4">
    <name type="scientific">Tectimicrobiota bacterium</name>
    <dbReference type="NCBI Taxonomy" id="2528274"/>
    <lineage>
        <taxon>Bacteria</taxon>
        <taxon>Pseudomonadati</taxon>
        <taxon>Nitrospinota/Tectimicrobiota group</taxon>
        <taxon>Candidatus Tectimicrobiota</taxon>
    </lineage>
</organism>
<proteinExistence type="inferred from homology"/>